<dbReference type="Proteomes" id="UP000594014">
    <property type="component" value="Chromosome"/>
</dbReference>
<reference evidence="1" key="1">
    <citation type="submission" date="2019-08" db="EMBL/GenBank/DDBJ databases">
        <title>Genome sequence of Clostridiales bacterium MT110.</title>
        <authorList>
            <person name="Cao J."/>
        </authorList>
    </citation>
    <scope>NUCLEOTIDE SEQUENCE</scope>
    <source>
        <strain evidence="1">MT110</strain>
    </source>
</reference>
<evidence type="ECO:0000313" key="2">
    <source>
        <dbReference type="Proteomes" id="UP000594014"/>
    </source>
</evidence>
<accession>A0ACD1AC02</accession>
<name>A0ACD1AC02_9FIRM</name>
<evidence type="ECO:0000313" key="1">
    <source>
        <dbReference type="EMBL" id="QOX63721.1"/>
    </source>
</evidence>
<organism evidence="1 2">
    <name type="scientific">Anoxybacterium hadale</name>
    <dbReference type="NCBI Taxonomy" id="3408580"/>
    <lineage>
        <taxon>Bacteria</taxon>
        <taxon>Bacillati</taxon>
        <taxon>Bacillota</taxon>
        <taxon>Clostridia</taxon>
        <taxon>Peptostreptococcales</taxon>
        <taxon>Anaerovoracaceae</taxon>
        <taxon>Anoxybacterium</taxon>
    </lineage>
</organism>
<sequence length="228" mass="25753">MGYGIRIRRNRRRRFRINKRRAVMFLVAVIGIIIGVAAAIGGTVYYIENKPTKLRAEVNAIADIPVITDFVPEKTMERPGEQRKIKYIVIHETGNAGRNADAASHNNYLHTKAGSQKKSWHYTVDDREIYYHIPDNEIAFHAGDGLAQDGGNQNGIGIEMCINPESDYEQTLRNTAKLAAMLLKAYDLPLESLKKHEDFSGKHCPDILLSEGRWDDFVAMVEAELRAE</sequence>
<gene>
    <name evidence="1" type="ORF">FRZ06_10370</name>
</gene>
<proteinExistence type="predicted"/>
<dbReference type="EMBL" id="CP042469">
    <property type="protein sequence ID" value="QOX63721.1"/>
    <property type="molecule type" value="Genomic_DNA"/>
</dbReference>
<protein>
    <submittedName>
        <fullName evidence="1">Uncharacterized protein</fullName>
    </submittedName>
</protein>
<keyword evidence="2" id="KW-1185">Reference proteome</keyword>